<gene>
    <name evidence="1" type="ORF">PFDG_05533</name>
</gene>
<dbReference type="KEGG" id="pfd:PFDG_05533"/>
<evidence type="ECO:0000313" key="1">
    <source>
        <dbReference type="EMBL" id="KOB88782.1"/>
    </source>
</evidence>
<reference evidence="2" key="1">
    <citation type="submission" date="2006-09" db="EMBL/GenBank/DDBJ databases">
        <title>Annotation of Plasmodium falciparum Dd2.</title>
        <authorList>
            <consortium name="The Broad Institute Genome Sequencing Platform"/>
            <person name="Volkman S.K."/>
            <person name="Neafsey D.E."/>
            <person name="Dash A.P."/>
            <person name="Chitnis C.E."/>
            <person name="Hartl D.L."/>
            <person name="Young S.K."/>
            <person name="Zeng Q."/>
            <person name="Koehrsen M."/>
            <person name="Alvarado L."/>
            <person name="Berlin A."/>
            <person name="Borenstein D."/>
            <person name="Chapman S.B."/>
            <person name="Chen Z."/>
            <person name="Engels R."/>
            <person name="Freedman E."/>
            <person name="Gellesch M."/>
            <person name="Goldberg J."/>
            <person name="Griggs A."/>
            <person name="Gujja S."/>
            <person name="Heilman E.R."/>
            <person name="Heiman D.I."/>
            <person name="Howarth C."/>
            <person name="Jen D."/>
            <person name="Larson L."/>
            <person name="Mehta T."/>
            <person name="Neiman D."/>
            <person name="Park D."/>
            <person name="Pearson M."/>
            <person name="Roberts A."/>
            <person name="Saif S."/>
            <person name="Shea T."/>
            <person name="Shenoy N."/>
            <person name="Sisk P."/>
            <person name="Stolte C."/>
            <person name="Sykes S."/>
            <person name="Walk T."/>
            <person name="White J."/>
            <person name="Yandava C."/>
            <person name="Haas B."/>
            <person name="Henn M.R."/>
            <person name="Nusbaum C."/>
            <person name="Birren B."/>
        </authorList>
    </citation>
    <scope>NUCLEOTIDE SEQUENCE [LARGE SCALE GENOMIC DNA]</scope>
</reference>
<sequence>MKLFMKKGHNLSRKEIRKLARKQIKKNKLLYSKKKRKNSFLKKEHLTRSPSQIMIKL</sequence>
<evidence type="ECO:0000313" key="2">
    <source>
        <dbReference type="Proteomes" id="UP000054282"/>
    </source>
</evidence>
<dbReference type="EMBL" id="GG701764">
    <property type="protein sequence ID" value="KOB88782.1"/>
    <property type="molecule type" value="Genomic_DNA"/>
</dbReference>
<dbReference type="Proteomes" id="UP000054282">
    <property type="component" value="Unassembled WGS sequence"/>
</dbReference>
<dbReference type="AlphaFoldDB" id="A0A0L7M7G4"/>
<name>A0A0L7M7G4_PLAF4</name>
<organism evidence="1 2">
    <name type="scientific">Plasmodium falciparum (isolate Dd2)</name>
    <dbReference type="NCBI Taxonomy" id="57267"/>
    <lineage>
        <taxon>Eukaryota</taxon>
        <taxon>Sar</taxon>
        <taxon>Alveolata</taxon>
        <taxon>Apicomplexa</taxon>
        <taxon>Aconoidasida</taxon>
        <taxon>Haemosporida</taxon>
        <taxon>Plasmodiidae</taxon>
        <taxon>Plasmodium</taxon>
        <taxon>Plasmodium (Laverania)</taxon>
    </lineage>
</organism>
<proteinExistence type="predicted"/>
<protein>
    <submittedName>
        <fullName evidence="1">Uncharacterized protein</fullName>
    </submittedName>
</protein>
<accession>A0A0L7M7G4</accession>
<reference evidence="2" key="2">
    <citation type="submission" date="2006-09" db="EMBL/GenBank/DDBJ databases">
        <title>The genome sequence of Plasmodium falciparum Dd2.</title>
        <authorList>
            <consortium name="The Broad Institute Genome Sequencing Platform"/>
            <person name="Birren B."/>
            <person name="Lander E."/>
            <person name="Galagan J."/>
            <person name="Nusbaum C."/>
            <person name="Devon K."/>
            <person name="Henn M."/>
            <person name="Jaffe D."/>
            <person name="Butler J."/>
            <person name="Alvarez P."/>
            <person name="Gnerre S."/>
            <person name="Grabherr M."/>
            <person name="Kleber M."/>
            <person name="Mauceli E."/>
            <person name="Brockman W."/>
            <person name="MacCallum I.A."/>
            <person name="Rounsley S."/>
            <person name="Young S."/>
            <person name="LaButti K."/>
            <person name="Pushparaj V."/>
            <person name="DeCaprio D."/>
            <person name="Crawford M."/>
            <person name="Koehrsen M."/>
            <person name="Engels R."/>
            <person name="Montgomery P."/>
            <person name="Pearson M."/>
            <person name="Howarth C."/>
            <person name="Larson L."/>
            <person name="Luoma S."/>
            <person name="White J."/>
            <person name="Kodira C."/>
            <person name="Zeng Q."/>
            <person name="O'Leary S."/>
            <person name="Yandava C."/>
            <person name="Alvarado L."/>
            <person name="Wirth D."/>
            <person name="Volkman S."/>
            <person name="Hartl D."/>
        </authorList>
    </citation>
    <scope>NUCLEOTIDE SEQUENCE [LARGE SCALE GENOMIC DNA]</scope>
</reference>